<evidence type="ECO:0000313" key="3">
    <source>
        <dbReference type="Proteomes" id="UP001152320"/>
    </source>
</evidence>
<proteinExistence type="predicted"/>
<dbReference type="GO" id="GO:0005737">
    <property type="term" value="C:cytoplasm"/>
    <property type="evidence" value="ECO:0007669"/>
    <property type="project" value="TreeGrafter"/>
</dbReference>
<protein>
    <submittedName>
        <fullName evidence="2">N-acetyltransferase 6</fullName>
    </submittedName>
</protein>
<dbReference type="GO" id="GO:0008080">
    <property type="term" value="F:N-acetyltransferase activity"/>
    <property type="evidence" value="ECO:0007669"/>
    <property type="project" value="InterPro"/>
</dbReference>
<dbReference type="InterPro" id="IPR000182">
    <property type="entry name" value="GNAT_dom"/>
</dbReference>
<dbReference type="Proteomes" id="UP001152320">
    <property type="component" value="Chromosome 3"/>
</dbReference>
<comment type="caution">
    <text evidence="2">The sequence shown here is derived from an EMBL/GenBank/DDBJ whole genome shotgun (WGS) entry which is preliminary data.</text>
</comment>
<dbReference type="CDD" id="cd04301">
    <property type="entry name" value="NAT_SF"/>
    <property type="match status" value="1"/>
</dbReference>
<dbReference type="GO" id="GO:1905502">
    <property type="term" value="F:acetyl-CoA binding"/>
    <property type="evidence" value="ECO:0007669"/>
    <property type="project" value="TreeGrafter"/>
</dbReference>
<dbReference type="SUPFAM" id="SSF55729">
    <property type="entry name" value="Acyl-CoA N-acyltransferases (Nat)"/>
    <property type="match status" value="1"/>
</dbReference>
<keyword evidence="3" id="KW-1185">Reference proteome</keyword>
<dbReference type="Gene3D" id="3.40.630.30">
    <property type="match status" value="1"/>
</dbReference>
<dbReference type="InterPro" id="IPR039840">
    <property type="entry name" value="NAA80"/>
</dbReference>
<evidence type="ECO:0000313" key="2">
    <source>
        <dbReference type="EMBL" id="KAJ8045523.1"/>
    </source>
</evidence>
<dbReference type="Pfam" id="PF00583">
    <property type="entry name" value="Acetyltransf_1"/>
    <property type="match status" value="1"/>
</dbReference>
<dbReference type="PANTHER" id="PTHR13538">
    <property type="entry name" value="N-ACETYLTRANSFERASE 6"/>
    <property type="match status" value="1"/>
</dbReference>
<evidence type="ECO:0000259" key="1">
    <source>
        <dbReference type="PROSITE" id="PS51186"/>
    </source>
</evidence>
<dbReference type="PANTHER" id="PTHR13538:SF4">
    <property type="entry name" value="N-ALPHA-ACETYLTRANSFERASE 80"/>
    <property type="match status" value="1"/>
</dbReference>
<organism evidence="2 3">
    <name type="scientific">Holothuria leucospilota</name>
    <name type="common">Black long sea cucumber</name>
    <name type="synonym">Mertensiothuria leucospilota</name>
    <dbReference type="NCBI Taxonomy" id="206669"/>
    <lineage>
        <taxon>Eukaryota</taxon>
        <taxon>Metazoa</taxon>
        <taxon>Echinodermata</taxon>
        <taxon>Eleutherozoa</taxon>
        <taxon>Echinozoa</taxon>
        <taxon>Holothuroidea</taxon>
        <taxon>Aspidochirotacea</taxon>
        <taxon>Aspidochirotida</taxon>
        <taxon>Holothuriidae</taxon>
        <taxon>Holothuria</taxon>
    </lineage>
</organism>
<sequence>MSFHLRPLHERRDLTDECIRVINNEWPRSKALRLHSLEKSCSTLPYSLVMTEVSQNEEKKEQVVGYCRFAKVISQKNSVLIETVVVDKERRGQGLGKKLIELAENYAKVSGYDAIYLSTYDMMKFYEHLGYQYCEPVHTFGAQMLENSAVLSGTNTPLPCDNLDETFDEMKEESPVPPSPSSSADISPTLVMFWMTKKL</sequence>
<reference evidence="2" key="1">
    <citation type="submission" date="2021-10" db="EMBL/GenBank/DDBJ databases">
        <title>Tropical sea cucumber genome reveals ecological adaptation and Cuvierian tubules defense mechanism.</title>
        <authorList>
            <person name="Chen T."/>
        </authorList>
    </citation>
    <scope>NUCLEOTIDE SEQUENCE</scope>
    <source>
        <strain evidence="2">Nanhai2018</strain>
        <tissue evidence="2">Muscle</tissue>
    </source>
</reference>
<dbReference type="InterPro" id="IPR016181">
    <property type="entry name" value="Acyl_CoA_acyltransferase"/>
</dbReference>
<dbReference type="AlphaFoldDB" id="A0A9Q1HHZ1"/>
<feature type="domain" description="N-acetyltransferase" evidence="1">
    <location>
        <begin position="3"/>
        <end position="157"/>
    </location>
</feature>
<name>A0A9Q1HHZ1_HOLLE</name>
<gene>
    <name evidence="2" type="ORF">HOLleu_08548</name>
</gene>
<accession>A0A9Q1HHZ1</accession>
<dbReference type="PROSITE" id="PS51186">
    <property type="entry name" value="GNAT"/>
    <property type="match status" value="1"/>
</dbReference>
<dbReference type="EMBL" id="JAIZAY010000003">
    <property type="protein sequence ID" value="KAJ8045523.1"/>
    <property type="molecule type" value="Genomic_DNA"/>
</dbReference>
<dbReference type="OrthoDB" id="329272at2759"/>